<comment type="caution">
    <text evidence="1">The sequence shown here is derived from an EMBL/GenBank/DDBJ whole genome shotgun (WGS) entry which is preliminary data.</text>
</comment>
<evidence type="ECO:0000313" key="1">
    <source>
        <dbReference type="EMBL" id="KAJ8981578.1"/>
    </source>
</evidence>
<accession>A0ABQ9JW51</accession>
<dbReference type="EMBL" id="JAPWTJ010000176">
    <property type="protein sequence ID" value="KAJ8981578.1"/>
    <property type="molecule type" value="Genomic_DNA"/>
</dbReference>
<proteinExistence type="predicted"/>
<evidence type="ECO:0008006" key="3">
    <source>
        <dbReference type="Google" id="ProtNLM"/>
    </source>
</evidence>
<organism evidence="1 2">
    <name type="scientific">Molorchus minor</name>
    <dbReference type="NCBI Taxonomy" id="1323400"/>
    <lineage>
        <taxon>Eukaryota</taxon>
        <taxon>Metazoa</taxon>
        <taxon>Ecdysozoa</taxon>
        <taxon>Arthropoda</taxon>
        <taxon>Hexapoda</taxon>
        <taxon>Insecta</taxon>
        <taxon>Pterygota</taxon>
        <taxon>Neoptera</taxon>
        <taxon>Endopterygota</taxon>
        <taxon>Coleoptera</taxon>
        <taxon>Polyphaga</taxon>
        <taxon>Cucujiformia</taxon>
        <taxon>Chrysomeloidea</taxon>
        <taxon>Cerambycidae</taxon>
        <taxon>Lamiinae</taxon>
        <taxon>Monochamini</taxon>
        <taxon>Molorchus</taxon>
    </lineage>
</organism>
<evidence type="ECO:0000313" key="2">
    <source>
        <dbReference type="Proteomes" id="UP001162164"/>
    </source>
</evidence>
<dbReference type="InterPro" id="IPR036875">
    <property type="entry name" value="Znf_CCHC_sf"/>
</dbReference>
<reference evidence="1" key="1">
    <citation type="journal article" date="2023" name="Insect Mol. Biol.">
        <title>Genome sequencing provides insights into the evolution of gene families encoding plant cell wall-degrading enzymes in longhorned beetles.</title>
        <authorList>
            <person name="Shin N.R."/>
            <person name="Okamura Y."/>
            <person name="Kirsch R."/>
            <person name="Pauchet Y."/>
        </authorList>
    </citation>
    <scope>NUCLEOTIDE SEQUENCE</scope>
    <source>
        <strain evidence="1">MMC_N1</strain>
    </source>
</reference>
<name>A0ABQ9JW51_9CUCU</name>
<sequence>MDKEITDMKNDVEVLNNKIDNGQKRNRHIETIVEQADQRNQTTSFRRKIPLEYWNCGEKGHIRPRCPKLGSEQAPVQRQVEDKIWLDSTKPHFQNNSKIPDDVLMGLELMKKDNFQLNLQERSIKTGQDEIIISMPRSDAKVKRITLTEDVILPAWSETIVMVNLEPVEDDGQVELIEPDLDEDIVKKGLLVATTLSQRKNNTVHVRLVNLKNCDQKLKNGDILGKSQIVTCITKCEDIEEEPSYCDSEEIPEKFEALTR</sequence>
<keyword evidence="2" id="KW-1185">Reference proteome</keyword>
<gene>
    <name evidence="1" type="ORF">NQ317_002606</name>
</gene>
<dbReference type="SUPFAM" id="SSF57756">
    <property type="entry name" value="Retrovirus zinc finger-like domains"/>
    <property type="match status" value="1"/>
</dbReference>
<protein>
    <recommendedName>
        <fullName evidence="3">CCHC-type domain-containing protein</fullName>
    </recommendedName>
</protein>
<dbReference type="Proteomes" id="UP001162164">
    <property type="component" value="Unassembled WGS sequence"/>
</dbReference>